<keyword evidence="2" id="KW-1185">Reference proteome</keyword>
<proteinExistence type="predicted"/>
<evidence type="ECO:0000313" key="1">
    <source>
        <dbReference type="EMBL" id="KZD07857.1"/>
    </source>
</evidence>
<dbReference type="RefSeq" id="WP_067556474.1">
    <property type="nucleotide sequence ID" value="NZ_LPXN01000111.1"/>
</dbReference>
<accession>A0A154W329</accession>
<sequence length="92" mass="10080">MAARSTETMVTFRRPFSLSTLDAPQPAGTYLLVIEEEDIDGLSFLAFRRTATLLQVPAQQTGPTAKPRGGYQMYPVDAAEFEAARRADQASL</sequence>
<gene>
    <name evidence="1" type="ORF">AUP43_09550</name>
</gene>
<organism evidence="1 2">
    <name type="scientific">Oceanibaculum pacificum</name>
    <dbReference type="NCBI Taxonomy" id="580166"/>
    <lineage>
        <taxon>Bacteria</taxon>
        <taxon>Pseudomonadati</taxon>
        <taxon>Pseudomonadota</taxon>
        <taxon>Alphaproteobacteria</taxon>
        <taxon>Rhodospirillales</taxon>
        <taxon>Oceanibaculaceae</taxon>
        <taxon>Oceanibaculum</taxon>
    </lineage>
</organism>
<dbReference type="OrthoDB" id="8378722at2"/>
<comment type="caution">
    <text evidence="1">The sequence shown here is derived from an EMBL/GenBank/DDBJ whole genome shotgun (WGS) entry which is preliminary data.</text>
</comment>
<dbReference type="STRING" id="580166.AUP43_09550"/>
<name>A0A154W329_9PROT</name>
<dbReference type="Proteomes" id="UP000076400">
    <property type="component" value="Unassembled WGS sequence"/>
</dbReference>
<dbReference type="AlphaFoldDB" id="A0A154W329"/>
<reference evidence="1 2" key="1">
    <citation type="submission" date="2015-12" db="EMBL/GenBank/DDBJ databases">
        <title>Genome sequence of Oceanibaculum pacificum MCCC 1A02656.</title>
        <authorList>
            <person name="Lu L."/>
            <person name="Lai Q."/>
            <person name="Shao Z."/>
            <person name="Qian P."/>
        </authorList>
    </citation>
    <scope>NUCLEOTIDE SEQUENCE [LARGE SCALE GENOMIC DNA]</scope>
    <source>
        <strain evidence="1 2">MCCC 1A02656</strain>
    </source>
</reference>
<protein>
    <submittedName>
        <fullName evidence="1">Uncharacterized protein</fullName>
    </submittedName>
</protein>
<dbReference type="EMBL" id="LPXN01000111">
    <property type="protein sequence ID" value="KZD07857.1"/>
    <property type="molecule type" value="Genomic_DNA"/>
</dbReference>
<evidence type="ECO:0000313" key="2">
    <source>
        <dbReference type="Proteomes" id="UP000076400"/>
    </source>
</evidence>